<evidence type="ECO:0000256" key="3">
    <source>
        <dbReference type="ARBA" id="ARBA00022989"/>
    </source>
</evidence>
<feature type="transmembrane region" description="Helical" evidence="5">
    <location>
        <begin position="407"/>
        <end position="426"/>
    </location>
</feature>
<keyword evidence="3 5" id="KW-1133">Transmembrane helix</keyword>
<dbReference type="PROSITE" id="PS00217">
    <property type="entry name" value="SUGAR_TRANSPORT_2"/>
    <property type="match status" value="1"/>
</dbReference>
<evidence type="ECO:0000256" key="2">
    <source>
        <dbReference type="ARBA" id="ARBA00022692"/>
    </source>
</evidence>
<comment type="subcellular location">
    <subcellularLocation>
        <location evidence="1">Cell membrane</location>
        <topology evidence="1">Multi-pass membrane protein</topology>
    </subcellularLocation>
</comment>
<dbReference type="InterPro" id="IPR036259">
    <property type="entry name" value="MFS_trans_sf"/>
</dbReference>
<feature type="transmembrane region" description="Helical" evidence="5">
    <location>
        <begin position="38"/>
        <end position="60"/>
    </location>
</feature>
<dbReference type="InterPro" id="IPR011701">
    <property type="entry name" value="MFS"/>
</dbReference>
<comment type="caution">
    <text evidence="7">The sequence shown here is derived from an EMBL/GenBank/DDBJ whole genome shotgun (WGS) entry which is preliminary data.</text>
</comment>
<keyword evidence="4 5" id="KW-0472">Membrane</keyword>
<feature type="transmembrane region" description="Helical" evidence="5">
    <location>
        <begin position="193"/>
        <end position="212"/>
    </location>
</feature>
<feature type="transmembrane region" description="Helical" evidence="5">
    <location>
        <begin position="247"/>
        <end position="273"/>
    </location>
</feature>
<dbReference type="InterPro" id="IPR005829">
    <property type="entry name" value="Sugar_transporter_CS"/>
</dbReference>
<feature type="transmembrane region" description="Helical" evidence="5">
    <location>
        <begin position="107"/>
        <end position="126"/>
    </location>
</feature>
<reference evidence="8" key="1">
    <citation type="journal article" date="2019" name="Int. J. Syst. Evol. Microbiol.">
        <title>The Global Catalogue of Microorganisms (GCM) 10K type strain sequencing project: providing services to taxonomists for standard genome sequencing and annotation.</title>
        <authorList>
            <consortium name="The Broad Institute Genomics Platform"/>
            <consortium name="The Broad Institute Genome Sequencing Center for Infectious Disease"/>
            <person name="Wu L."/>
            <person name="Ma J."/>
        </authorList>
    </citation>
    <scope>NUCLEOTIDE SEQUENCE [LARGE SCALE GENOMIC DNA]</scope>
    <source>
        <strain evidence="8">JCM 30846</strain>
    </source>
</reference>
<gene>
    <name evidence="7" type="primary">iolF</name>
    <name evidence="7" type="ORF">GCM10023082_10750</name>
</gene>
<feature type="transmembrane region" description="Helical" evidence="5">
    <location>
        <begin position="285"/>
        <end position="305"/>
    </location>
</feature>
<accession>A0ABP7E8R1</accession>
<dbReference type="SUPFAM" id="SSF103473">
    <property type="entry name" value="MFS general substrate transporter"/>
    <property type="match status" value="1"/>
</dbReference>
<feature type="transmembrane region" description="Helical" evidence="5">
    <location>
        <begin position="72"/>
        <end position="95"/>
    </location>
</feature>
<proteinExistence type="predicted"/>
<evidence type="ECO:0000256" key="4">
    <source>
        <dbReference type="ARBA" id="ARBA00023136"/>
    </source>
</evidence>
<dbReference type="PROSITE" id="PS50850">
    <property type="entry name" value="MFS"/>
    <property type="match status" value="1"/>
</dbReference>
<name>A0ABP7E8R1_9ACTN</name>
<dbReference type="Gene3D" id="1.20.1250.20">
    <property type="entry name" value="MFS general substrate transporter like domains"/>
    <property type="match status" value="2"/>
</dbReference>
<keyword evidence="2 5" id="KW-0812">Transmembrane</keyword>
<feature type="domain" description="Major facilitator superfamily (MFS) profile" evidence="6">
    <location>
        <begin position="33"/>
        <end position="430"/>
    </location>
</feature>
<organism evidence="7 8">
    <name type="scientific">Streptomyces tremellae</name>
    <dbReference type="NCBI Taxonomy" id="1124239"/>
    <lineage>
        <taxon>Bacteria</taxon>
        <taxon>Bacillati</taxon>
        <taxon>Actinomycetota</taxon>
        <taxon>Actinomycetes</taxon>
        <taxon>Kitasatosporales</taxon>
        <taxon>Streptomycetaceae</taxon>
        <taxon>Streptomyces</taxon>
    </lineage>
</organism>
<evidence type="ECO:0000313" key="7">
    <source>
        <dbReference type="EMBL" id="GAA3714869.1"/>
    </source>
</evidence>
<evidence type="ECO:0000256" key="5">
    <source>
        <dbReference type="SAM" id="Phobius"/>
    </source>
</evidence>
<keyword evidence="8" id="KW-1185">Reference proteome</keyword>
<dbReference type="Pfam" id="PF07690">
    <property type="entry name" value="MFS_1"/>
    <property type="match status" value="1"/>
</dbReference>
<dbReference type="PANTHER" id="PTHR23508:SF10">
    <property type="entry name" value="CARBOXYLIC ACID TRANSPORTER PROTEIN HOMOLOG"/>
    <property type="match status" value="1"/>
</dbReference>
<evidence type="ECO:0000256" key="1">
    <source>
        <dbReference type="ARBA" id="ARBA00004651"/>
    </source>
</evidence>
<feature type="transmembrane region" description="Helical" evidence="5">
    <location>
        <begin position="165"/>
        <end position="187"/>
    </location>
</feature>
<sequence>MGQSAPGDRTAGSSAEDVQVKDGVQADRVSRRQWRWSALAGMASYLDAGSIVAIGSGLALFQEHLHLATSGFTGVGALAAIGPNAIGAAIGSFIGGRLGDRLGRKRIYQYDLLVYAAAVLLIALSVNSWMLFLGTFVVGVAVGADVPTSLALVGEFSPVRARGKLLGLTQVAWNIGPMIVLLLALALSHLGLLGIRIVFLHLVAVAIVTWAMRRGMTESAMWKAAAERGAANTARVRALFRGTHLKALCWTGGFYVFQGLAAGTAGLFTPYMVKNLGAGDQTVSVALSCAGFGIGIVATVFVYMPLSDRDHHTRKQLWAAGAVMQIAAYALFLIFPFTVPTILLNTFLFGVGASLAGDAFYKTVSQELFPTMLRGTAQGFTFGVARACLGVWSYYVPHLASAGITSVAALLCAFLLISGCVGFFFMPNTVGKPLDRIQLERTT</sequence>
<feature type="transmembrane region" description="Helical" evidence="5">
    <location>
        <begin position="132"/>
        <end position="153"/>
    </location>
</feature>
<evidence type="ECO:0000313" key="8">
    <source>
        <dbReference type="Proteomes" id="UP001499884"/>
    </source>
</evidence>
<evidence type="ECO:0000259" key="6">
    <source>
        <dbReference type="PROSITE" id="PS50850"/>
    </source>
</evidence>
<dbReference type="Proteomes" id="UP001499884">
    <property type="component" value="Unassembled WGS sequence"/>
</dbReference>
<dbReference type="PANTHER" id="PTHR23508">
    <property type="entry name" value="CARBOXYLIC ACID TRANSPORTER PROTEIN HOMOLOG"/>
    <property type="match status" value="1"/>
</dbReference>
<dbReference type="RefSeq" id="WP_345641837.1">
    <property type="nucleotide sequence ID" value="NZ_BAABEP010000004.1"/>
</dbReference>
<protein>
    <submittedName>
        <fullName evidence="7">Myo-inositol transporter IolF</fullName>
    </submittedName>
</protein>
<dbReference type="InterPro" id="IPR020846">
    <property type="entry name" value="MFS_dom"/>
</dbReference>
<dbReference type="EMBL" id="BAABEP010000004">
    <property type="protein sequence ID" value="GAA3714869.1"/>
    <property type="molecule type" value="Genomic_DNA"/>
</dbReference>